<evidence type="ECO:0000256" key="1">
    <source>
        <dbReference type="ARBA" id="ARBA00022460"/>
    </source>
</evidence>
<dbReference type="OMA" id="KHGFSAQ"/>
<protein>
    <submittedName>
        <fullName evidence="5">CSON014836 protein</fullName>
    </submittedName>
</protein>
<name>A0A336KSS6_CULSO</name>
<dbReference type="EMBL" id="UFQT01000877">
    <property type="protein sequence ID" value="SSX27779.1"/>
    <property type="molecule type" value="Genomic_DNA"/>
</dbReference>
<sequence length="156" mass="16901">MIKLVLFAAVAAVVNAQANQYLPPKNGYNYPSPPGAPSAPGPAVRPPAPRPAAPRPPAPQRPPPQNQADHVHEPGMPYDFQYAVKDQPSQNDFSHNAASDGDVVRGEYRVAMPDGRTQIVRYTADWKNGYNAEVSYEGEARFPDQPSGPSSGGYRY</sequence>
<feature type="region of interest" description="Disordered" evidence="3">
    <location>
        <begin position="21"/>
        <end position="104"/>
    </location>
</feature>
<feature type="compositionally biased region" description="Pro residues" evidence="3">
    <location>
        <begin position="31"/>
        <end position="65"/>
    </location>
</feature>
<dbReference type="PANTHER" id="PTHR12236:SF79">
    <property type="entry name" value="CUTICULAR PROTEIN 50CB-RELATED"/>
    <property type="match status" value="1"/>
</dbReference>
<dbReference type="PANTHER" id="PTHR12236">
    <property type="entry name" value="STRUCTURAL CONTITUENT OF CUTICLE"/>
    <property type="match status" value="1"/>
</dbReference>
<proteinExistence type="predicted"/>
<evidence type="ECO:0000313" key="6">
    <source>
        <dbReference type="EMBL" id="SSX27779.1"/>
    </source>
</evidence>
<accession>A0A336KSS6</accession>
<dbReference type="VEuPathDB" id="VectorBase:CSON014836"/>
<keyword evidence="4" id="KW-0732">Signal</keyword>
<gene>
    <name evidence="5" type="primary">CSON014836</name>
</gene>
<dbReference type="PROSITE" id="PS51155">
    <property type="entry name" value="CHIT_BIND_RR_2"/>
    <property type="match status" value="1"/>
</dbReference>
<evidence type="ECO:0000256" key="3">
    <source>
        <dbReference type="SAM" id="MobiDB-lite"/>
    </source>
</evidence>
<evidence type="ECO:0000313" key="5">
    <source>
        <dbReference type="EMBL" id="SSX07437.1"/>
    </source>
</evidence>
<dbReference type="GO" id="GO:0031012">
    <property type="term" value="C:extracellular matrix"/>
    <property type="evidence" value="ECO:0007669"/>
    <property type="project" value="TreeGrafter"/>
</dbReference>
<feature type="chain" id="PRO_5036062079" evidence="4">
    <location>
        <begin position="17"/>
        <end position="156"/>
    </location>
</feature>
<dbReference type="InterPro" id="IPR031311">
    <property type="entry name" value="CHIT_BIND_RR_consensus"/>
</dbReference>
<keyword evidence="1 2" id="KW-0193">Cuticle</keyword>
<dbReference type="PROSITE" id="PS00233">
    <property type="entry name" value="CHIT_BIND_RR_1"/>
    <property type="match status" value="1"/>
</dbReference>
<dbReference type="Pfam" id="PF00379">
    <property type="entry name" value="Chitin_bind_4"/>
    <property type="match status" value="1"/>
</dbReference>
<feature type="region of interest" description="Disordered" evidence="3">
    <location>
        <begin position="135"/>
        <end position="156"/>
    </location>
</feature>
<dbReference type="EMBL" id="UFQS01000877">
    <property type="protein sequence ID" value="SSX07437.1"/>
    <property type="molecule type" value="Genomic_DNA"/>
</dbReference>
<dbReference type="InterPro" id="IPR051217">
    <property type="entry name" value="Insect_Cuticle_Struc_Prot"/>
</dbReference>
<reference evidence="5" key="1">
    <citation type="submission" date="2018-04" db="EMBL/GenBank/DDBJ databases">
        <authorList>
            <person name="Go L.Y."/>
            <person name="Mitchell J.A."/>
        </authorList>
    </citation>
    <scope>NUCLEOTIDE SEQUENCE</scope>
    <source>
        <tissue evidence="5">Whole organism</tissue>
    </source>
</reference>
<organism evidence="5">
    <name type="scientific">Culicoides sonorensis</name>
    <name type="common">Biting midge</name>
    <dbReference type="NCBI Taxonomy" id="179676"/>
    <lineage>
        <taxon>Eukaryota</taxon>
        <taxon>Metazoa</taxon>
        <taxon>Ecdysozoa</taxon>
        <taxon>Arthropoda</taxon>
        <taxon>Hexapoda</taxon>
        <taxon>Insecta</taxon>
        <taxon>Pterygota</taxon>
        <taxon>Neoptera</taxon>
        <taxon>Endopterygota</taxon>
        <taxon>Diptera</taxon>
        <taxon>Nematocera</taxon>
        <taxon>Chironomoidea</taxon>
        <taxon>Ceratopogonidae</taxon>
        <taxon>Ceratopogoninae</taxon>
        <taxon>Culicoides</taxon>
        <taxon>Monoculicoides</taxon>
    </lineage>
</organism>
<feature type="compositionally biased region" description="Polar residues" evidence="3">
    <location>
        <begin position="87"/>
        <end position="97"/>
    </location>
</feature>
<dbReference type="GO" id="GO:0042302">
    <property type="term" value="F:structural constituent of cuticle"/>
    <property type="evidence" value="ECO:0007669"/>
    <property type="project" value="UniProtKB-UniRule"/>
</dbReference>
<evidence type="ECO:0000256" key="4">
    <source>
        <dbReference type="SAM" id="SignalP"/>
    </source>
</evidence>
<reference evidence="6" key="2">
    <citation type="submission" date="2018-07" db="EMBL/GenBank/DDBJ databases">
        <authorList>
            <person name="Quirk P.G."/>
            <person name="Krulwich T.A."/>
        </authorList>
    </citation>
    <scope>NUCLEOTIDE SEQUENCE</scope>
</reference>
<dbReference type="GO" id="GO:0005615">
    <property type="term" value="C:extracellular space"/>
    <property type="evidence" value="ECO:0007669"/>
    <property type="project" value="TreeGrafter"/>
</dbReference>
<feature type="signal peptide" evidence="4">
    <location>
        <begin position="1"/>
        <end position="16"/>
    </location>
</feature>
<dbReference type="AlphaFoldDB" id="A0A336KSS6"/>
<dbReference type="InterPro" id="IPR000618">
    <property type="entry name" value="Insect_cuticle"/>
</dbReference>
<evidence type="ECO:0000256" key="2">
    <source>
        <dbReference type="PROSITE-ProRule" id="PRU00497"/>
    </source>
</evidence>